<dbReference type="PANTHER" id="PTHR48051">
    <property type="match status" value="1"/>
</dbReference>
<feature type="domain" description="Disease resistance R13L4/SHOC-2-like LRR" evidence="4">
    <location>
        <begin position="184"/>
        <end position="261"/>
    </location>
</feature>
<dbReference type="OrthoDB" id="660555at2759"/>
<dbReference type="SMART" id="SM00364">
    <property type="entry name" value="LRR_BAC"/>
    <property type="match status" value="4"/>
</dbReference>
<feature type="compositionally biased region" description="Acidic residues" evidence="3">
    <location>
        <begin position="11"/>
        <end position="32"/>
    </location>
</feature>
<keyword evidence="6" id="KW-1185">Reference proteome</keyword>
<dbReference type="AlphaFoldDB" id="F2UE05"/>
<evidence type="ECO:0000259" key="4">
    <source>
        <dbReference type="Pfam" id="PF23598"/>
    </source>
</evidence>
<dbReference type="InParanoid" id="F2UE05"/>
<dbReference type="Pfam" id="PF13855">
    <property type="entry name" value="LRR_8"/>
    <property type="match status" value="1"/>
</dbReference>
<name>F2UE05_SALR5</name>
<protein>
    <recommendedName>
        <fullName evidence="4">Disease resistance R13L4/SHOC-2-like LRR domain-containing protein</fullName>
    </recommendedName>
</protein>
<organism evidence="6">
    <name type="scientific">Salpingoeca rosetta (strain ATCC 50818 / BSB-021)</name>
    <dbReference type="NCBI Taxonomy" id="946362"/>
    <lineage>
        <taxon>Eukaryota</taxon>
        <taxon>Choanoflagellata</taxon>
        <taxon>Craspedida</taxon>
        <taxon>Salpingoecidae</taxon>
        <taxon>Salpingoeca</taxon>
    </lineage>
</organism>
<dbReference type="InterPro" id="IPR003591">
    <property type="entry name" value="Leu-rich_rpt_typical-subtyp"/>
</dbReference>
<dbReference type="GO" id="GO:0005737">
    <property type="term" value="C:cytoplasm"/>
    <property type="evidence" value="ECO:0007669"/>
    <property type="project" value="TreeGrafter"/>
</dbReference>
<dbReference type="InterPro" id="IPR032675">
    <property type="entry name" value="LRR_dom_sf"/>
</dbReference>
<dbReference type="SUPFAM" id="SSF52047">
    <property type="entry name" value="RNI-like"/>
    <property type="match status" value="1"/>
</dbReference>
<dbReference type="InterPro" id="IPR050216">
    <property type="entry name" value="LRR_domain-containing"/>
</dbReference>
<reference evidence="5" key="1">
    <citation type="submission" date="2009-08" db="EMBL/GenBank/DDBJ databases">
        <title>Annotation of Salpingoeca rosetta.</title>
        <authorList>
            <consortium name="The Broad Institute Genome Sequencing Platform"/>
            <person name="Russ C."/>
            <person name="Cuomo C."/>
            <person name="Burger G."/>
            <person name="Gray M.W."/>
            <person name="Holland P.W.H."/>
            <person name="King N."/>
            <person name="Lang F.B.F."/>
            <person name="Roger A.J."/>
            <person name="Ruiz-Trillo I."/>
            <person name="Young S.K."/>
            <person name="Zeng Q."/>
            <person name="Gargeya S."/>
            <person name="Alvarado L."/>
            <person name="Berlin A."/>
            <person name="Chapman S.B."/>
            <person name="Chen Z."/>
            <person name="Freedman E."/>
            <person name="Gellesch M."/>
            <person name="Goldberg J."/>
            <person name="Griggs A."/>
            <person name="Gujja S."/>
            <person name="Heilman E."/>
            <person name="Heiman D."/>
            <person name="Howarth C."/>
            <person name="Mehta T."/>
            <person name="Neiman D."/>
            <person name="Pearson M."/>
            <person name="Roberts A."/>
            <person name="Saif S."/>
            <person name="Shea T."/>
            <person name="Shenoy N."/>
            <person name="Sisk P."/>
            <person name="Stolte C."/>
            <person name="Sykes S."/>
            <person name="White J."/>
            <person name="Yandava C."/>
            <person name="Haas B."/>
            <person name="Nusbaum C."/>
            <person name="Birren B."/>
        </authorList>
    </citation>
    <scope>NUCLEOTIDE SEQUENCE [LARGE SCALE GENOMIC DNA]</scope>
    <source>
        <strain evidence="5">ATCC 50818</strain>
    </source>
</reference>
<dbReference type="GeneID" id="16073067"/>
<dbReference type="RefSeq" id="XP_004992500.1">
    <property type="nucleotide sequence ID" value="XM_004992443.1"/>
</dbReference>
<feature type="region of interest" description="Disordered" evidence="3">
    <location>
        <begin position="346"/>
        <end position="373"/>
    </location>
</feature>
<dbReference type="InterPro" id="IPR001611">
    <property type="entry name" value="Leu-rich_rpt"/>
</dbReference>
<evidence type="ECO:0000256" key="1">
    <source>
        <dbReference type="ARBA" id="ARBA00022614"/>
    </source>
</evidence>
<dbReference type="KEGG" id="sre:PTSG_07085"/>
<dbReference type="Proteomes" id="UP000007799">
    <property type="component" value="Unassembled WGS sequence"/>
</dbReference>
<dbReference type="Gene3D" id="3.80.10.10">
    <property type="entry name" value="Ribonuclease Inhibitor"/>
    <property type="match status" value="2"/>
</dbReference>
<sequence>MIRVVGKDAMGDDGDDGKEDGEEFDDDDDEFLDVLGGLRVVSHSPSKAPLHSPSRATMASSAGGEEAGGPPPMDDREYRAWAVAFKHPQRVRSLNMASKQITRVPDDITSCPVLEKLNLNNNQLQSLPDCIGEVKHLKLLHVGNNKLHTLPSFLLHMPDLQTLQAFHNSITTVFPQPVQEPKFSSLRALNLNNNLITELPECIGGLANLESLSVDFNQLTTLPSSIGKLRKLRMCSAKGNQITALPEAMGQLEMLRELILIDNALVDIPLCLLLCRRLAVLDVSLNRIRTLDWRVVDHSRIKHLHLEKNPFKSKSRGHIPEMGHVLPLQELVARRVLASISDPIMQGGGDKMQQQQQQRPGHHASTAMPARGKVSRESFRKAFVAGVGALNINDKCKDFLLCGDVCSVCGGWFVSVYLEAVQFIPARSGVHLDRGLAGIPVRKMVCSRKCFDEAKYYANT</sequence>
<dbReference type="InterPro" id="IPR055414">
    <property type="entry name" value="LRR_R13L4/SHOC2-like"/>
</dbReference>
<feature type="region of interest" description="Disordered" evidence="3">
    <location>
        <begin position="1"/>
        <end position="75"/>
    </location>
</feature>
<keyword evidence="2" id="KW-0677">Repeat</keyword>
<keyword evidence="1" id="KW-0433">Leucine-rich repeat</keyword>
<dbReference type="Pfam" id="PF23598">
    <property type="entry name" value="LRR_14"/>
    <property type="match status" value="1"/>
</dbReference>
<evidence type="ECO:0000313" key="6">
    <source>
        <dbReference type="Proteomes" id="UP000007799"/>
    </source>
</evidence>
<evidence type="ECO:0000256" key="2">
    <source>
        <dbReference type="ARBA" id="ARBA00022737"/>
    </source>
</evidence>
<dbReference type="SMART" id="SM00369">
    <property type="entry name" value="LRR_TYP"/>
    <property type="match status" value="5"/>
</dbReference>
<dbReference type="PANTHER" id="PTHR48051:SF1">
    <property type="entry name" value="RAS SUPPRESSOR PROTEIN 1"/>
    <property type="match status" value="1"/>
</dbReference>
<proteinExistence type="predicted"/>
<evidence type="ECO:0000313" key="5">
    <source>
        <dbReference type="EMBL" id="EGD74855.1"/>
    </source>
</evidence>
<dbReference type="EMBL" id="GL832970">
    <property type="protein sequence ID" value="EGD74855.1"/>
    <property type="molecule type" value="Genomic_DNA"/>
</dbReference>
<accession>F2UE05</accession>
<feature type="compositionally biased region" description="Basic and acidic residues" evidence="3">
    <location>
        <begin position="1"/>
        <end position="10"/>
    </location>
</feature>
<dbReference type="PROSITE" id="PS51450">
    <property type="entry name" value="LRR"/>
    <property type="match status" value="2"/>
</dbReference>
<evidence type="ECO:0000256" key="3">
    <source>
        <dbReference type="SAM" id="MobiDB-lite"/>
    </source>
</evidence>
<dbReference type="eggNOG" id="KOG0619">
    <property type="taxonomic scope" value="Eukaryota"/>
</dbReference>
<dbReference type="STRING" id="946362.F2UE05"/>
<gene>
    <name evidence="5" type="ORF">PTSG_07085</name>
</gene>